<evidence type="ECO:0000313" key="3">
    <source>
        <dbReference type="Proteomes" id="UP000001219"/>
    </source>
</evidence>
<keyword evidence="3" id="KW-1185">Reference proteome</keyword>
<evidence type="ECO:0000313" key="2">
    <source>
        <dbReference type="EMBL" id="ACY20710.1"/>
    </source>
</evidence>
<evidence type="ECO:0008006" key="4">
    <source>
        <dbReference type="Google" id="ProtNLM"/>
    </source>
</evidence>
<dbReference type="RefSeq" id="WP_012833278.1">
    <property type="nucleotide sequence ID" value="NC_013441.1"/>
</dbReference>
<sequence length="306" mass="34263">MWGRVDMRIFAELPHVIAAFYSYLSCHAYRGETASEASDYIGNPMGQFFLRRETMAEEFGASERSIDGYLTRLADAGYLQQVRRYRTDGTQRASLYRLRVGEYVEPGFPDDEFTAAHLRQISAPTGRKKLRATGRKKLRTYNRGLKEEQGSFSTGALPNSDVANGSHDSSSPTSAGHADTKPRAELSAVTARFERGWSLEQTRSPLPLPDRWTPNRAHWSELHTAWSRGIDVHAESVFVAFDDWAKSGTAALGEDRRSANWGASLTAAIRVIVADLDPTDGDPTRHMFSEIDVYELLDLYHARRAA</sequence>
<reference evidence="2 3" key="2">
    <citation type="journal article" date="2010" name="Stand. Genomic Sci.">
        <title>Complete genome sequence of Gordonia bronchialis type strain (3410).</title>
        <authorList>
            <person name="Ivanova N."/>
            <person name="Sikorski J."/>
            <person name="Jando M."/>
            <person name="Lapidus A."/>
            <person name="Nolan M."/>
            <person name="Lucas S."/>
            <person name="Del Rio T.G."/>
            <person name="Tice H."/>
            <person name="Copeland A."/>
            <person name="Cheng J.F."/>
            <person name="Chen F."/>
            <person name="Bruce D."/>
            <person name="Goodwin L."/>
            <person name="Pitluck S."/>
            <person name="Mavromatis K."/>
            <person name="Ovchinnikova G."/>
            <person name="Pati A."/>
            <person name="Chen A."/>
            <person name="Palaniappan K."/>
            <person name="Land M."/>
            <person name="Hauser L."/>
            <person name="Chang Y.J."/>
            <person name="Jeffries C.D."/>
            <person name="Chain P."/>
            <person name="Saunders E."/>
            <person name="Han C."/>
            <person name="Detter J.C."/>
            <person name="Brettin T."/>
            <person name="Rohde M."/>
            <person name="Goker M."/>
            <person name="Bristow J."/>
            <person name="Eisen J.A."/>
            <person name="Markowitz V."/>
            <person name="Hugenholtz P."/>
            <person name="Klenk H.P."/>
            <person name="Kyrpides N.C."/>
        </authorList>
    </citation>
    <scope>NUCLEOTIDE SEQUENCE [LARGE SCALE GENOMIC DNA]</scope>
    <source>
        <strain evidence="3">ATCC 25592 / DSM 43247 / BCRC 13721 / JCM 3198 / KCTC 3076 / NBRC 16047 / NCTC 10667</strain>
    </source>
</reference>
<evidence type="ECO:0000256" key="1">
    <source>
        <dbReference type="SAM" id="MobiDB-lite"/>
    </source>
</evidence>
<feature type="region of interest" description="Disordered" evidence="1">
    <location>
        <begin position="124"/>
        <end position="182"/>
    </location>
</feature>
<protein>
    <recommendedName>
        <fullName evidence="4">Helix-turn-helix domain-containing protein</fullName>
    </recommendedName>
</protein>
<dbReference type="KEGG" id="gbr:Gbro_1428"/>
<dbReference type="HOGENOM" id="CLU_908411_0_0_11"/>
<dbReference type="Proteomes" id="UP000001219">
    <property type="component" value="Chromosome"/>
</dbReference>
<accession>D0L6F3</accession>
<gene>
    <name evidence="2" type="ordered locus">Gbro_1428</name>
</gene>
<reference evidence="3" key="1">
    <citation type="submission" date="2009-10" db="EMBL/GenBank/DDBJ databases">
        <title>The complete chromosome of Gordonia bronchialis DSM 43247.</title>
        <authorList>
            <consortium name="US DOE Joint Genome Institute (JGI-PGF)"/>
            <person name="Lucas S."/>
            <person name="Copeland A."/>
            <person name="Lapidus A."/>
            <person name="Glavina del Rio T."/>
            <person name="Dalin E."/>
            <person name="Tice H."/>
            <person name="Bruce D."/>
            <person name="Goodwin L."/>
            <person name="Pitluck S."/>
            <person name="Kyrpides N."/>
            <person name="Mavromatis K."/>
            <person name="Ivanova N."/>
            <person name="Ovchinnikova G."/>
            <person name="Saunders E."/>
            <person name="Brettin T."/>
            <person name="Detter J.C."/>
            <person name="Han C."/>
            <person name="Larimer F."/>
            <person name="Land M."/>
            <person name="Hauser L."/>
            <person name="Markowitz V."/>
            <person name="Cheng J.-F."/>
            <person name="Hugenholtz P."/>
            <person name="Woyke T."/>
            <person name="Wu D."/>
            <person name="Jando M."/>
            <person name="Schneider S."/>
            <person name="Goeker M."/>
            <person name="Klenk H.-P."/>
            <person name="Eisen J.A."/>
        </authorList>
    </citation>
    <scope>NUCLEOTIDE SEQUENCE [LARGE SCALE GENOMIC DNA]</scope>
    <source>
        <strain evidence="3">ATCC 25592 / DSM 43247 / BCRC 13721 / JCM 3198 / KCTC 3076 / NBRC 16047 / NCTC 10667</strain>
    </source>
</reference>
<dbReference type="EMBL" id="CP001802">
    <property type="protein sequence ID" value="ACY20710.1"/>
    <property type="molecule type" value="Genomic_DNA"/>
</dbReference>
<proteinExistence type="predicted"/>
<name>D0L6F3_GORB4</name>
<feature type="compositionally biased region" description="Polar residues" evidence="1">
    <location>
        <begin position="150"/>
        <end position="174"/>
    </location>
</feature>
<organism evidence="2 3">
    <name type="scientific">Gordonia bronchialis (strain ATCC 25592 / DSM 43247 / BCRC 13721 / JCM 3198 / KCTC 3076 / NBRC 16047 / NCTC 10667)</name>
    <name type="common">Rhodococcus bronchialis</name>
    <dbReference type="NCBI Taxonomy" id="526226"/>
    <lineage>
        <taxon>Bacteria</taxon>
        <taxon>Bacillati</taxon>
        <taxon>Actinomycetota</taxon>
        <taxon>Actinomycetes</taxon>
        <taxon>Mycobacteriales</taxon>
        <taxon>Gordoniaceae</taxon>
        <taxon>Gordonia</taxon>
    </lineage>
</organism>
<dbReference type="STRING" id="526226.Gbro_1428"/>
<feature type="compositionally biased region" description="Basic residues" evidence="1">
    <location>
        <begin position="126"/>
        <end position="140"/>
    </location>
</feature>
<dbReference type="AlphaFoldDB" id="D0L6F3"/>